<dbReference type="EMBL" id="BQNB010011882">
    <property type="protein sequence ID" value="GJS96374.1"/>
    <property type="molecule type" value="Genomic_DNA"/>
</dbReference>
<evidence type="ECO:0000313" key="2">
    <source>
        <dbReference type="EMBL" id="GJS96374.1"/>
    </source>
</evidence>
<dbReference type="InterPro" id="IPR000408">
    <property type="entry name" value="Reg_chr_condens"/>
</dbReference>
<dbReference type="Proteomes" id="UP001151760">
    <property type="component" value="Unassembled WGS sequence"/>
</dbReference>
<feature type="repeat" description="RCC1" evidence="1">
    <location>
        <begin position="96"/>
        <end position="121"/>
    </location>
</feature>
<dbReference type="SUPFAM" id="SSF50985">
    <property type="entry name" value="RCC1/BLIP-II"/>
    <property type="match status" value="1"/>
</dbReference>
<dbReference type="Pfam" id="PF00415">
    <property type="entry name" value="RCC1"/>
    <property type="match status" value="1"/>
</dbReference>
<accession>A0ABQ5A1D7</accession>
<protein>
    <submittedName>
        <fullName evidence="2">Secretion-regulating guanine nucleotide exchange factor isoform X1</fullName>
    </submittedName>
</protein>
<organism evidence="2 3">
    <name type="scientific">Tanacetum coccineum</name>
    <dbReference type="NCBI Taxonomy" id="301880"/>
    <lineage>
        <taxon>Eukaryota</taxon>
        <taxon>Viridiplantae</taxon>
        <taxon>Streptophyta</taxon>
        <taxon>Embryophyta</taxon>
        <taxon>Tracheophyta</taxon>
        <taxon>Spermatophyta</taxon>
        <taxon>Magnoliopsida</taxon>
        <taxon>eudicotyledons</taxon>
        <taxon>Gunneridae</taxon>
        <taxon>Pentapetalae</taxon>
        <taxon>asterids</taxon>
        <taxon>campanulids</taxon>
        <taxon>Asterales</taxon>
        <taxon>Asteraceae</taxon>
        <taxon>Asteroideae</taxon>
        <taxon>Anthemideae</taxon>
        <taxon>Anthemidinae</taxon>
        <taxon>Tanacetum</taxon>
    </lineage>
</organism>
<dbReference type="Gene3D" id="2.130.10.30">
    <property type="entry name" value="Regulator of chromosome condensation 1/beta-lactamase-inhibitor protein II"/>
    <property type="match status" value="1"/>
</dbReference>
<reference evidence="2" key="2">
    <citation type="submission" date="2022-01" db="EMBL/GenBank/DDBJ databases">
        <authorList>
            <person name="Yamashiro T."/>
            <person name="Shiraishi A."/>
            <person name="Satake H."/>
            <person name="Nakayama K."/>
        </authorList>
    </citation>
    <scope>NUCLEOTIDE SEQUENCE</scope>
</reference>
<dbReference type="PROSITE" id="PS50012">
    <property type="entry name" value="RCC1_3"/>
    <property type="match status" value="1"/>
</dbReference>
<sequence>MHVRFISNEKDGGGGGGGMGIRATLIPHFRINPPILRLYSFDGTILDVSGKKWAVVSGSARVTNYRDNRIKHQTLLSDVQSAFASGVVSAAIEFDGSLWVWGKSKRGQLGLRTGITEAIVP</sequence>
<dbReference type="InterPro" id="IPR009091">
    <property type="entry name" value="RCC1/BLIP-II"/>
</dbReference>
<name>A0ABQ5A1D7_9ASTR</name>
<comment type="caution">
    <text evidence="2">The sequence shown here is derived from an EMBL/GenBank/DDBJ whole genome shotgun (WGS) entry which is preliminary data.</text>
</comment>
<proteinExistence type="predicted"/>
<evidence type="ECO:0000256" key="1">
    <source>
        <dbReference type="PROSITE-ProRule" id="PRU00235"/>
    </source>
</evidence>
<keyword evidence="3" id="KW-1185">Reference proteome</keyword>
<gene>
    <name evidence="2" type="ORF">Tco_0803342</name>
</gene>
<reference evidence="2" key="1">
    <citation type="journal article" date="2022" name="Int. J. Mol. Sci.">
        <title>Draft Genome of Tanacetum Coccineum: Genomic Comparison of Closely Related Tanacetum-Family Plants.</title>
        <authorList>
            <person name="Yamashiro T."/>
            <person name="Shiraishi A."/>
            <person name="Nakayama K."/>
            <person name="Satake H."/>
        </authorList>
    </citation>
    <scope>NUCLEOTIDE SEQUENCE</scope>
</reference>
<evidence type="ECO:0000313" key="3">
    <source>
        <dbReference type="Proteomes" id="UP001151760"/>
    </source>
</evidence>